<feature type="compositionally biased region" description="Basic and acidic residues" evidence="4">
    <location>
        <begin position="575"/>
        <end position="587"/>
    </location>
</feature>
<keyword evidence="7" id="KW-1185">Reference proteome</keyword>
<dbReference type="AlphaFoldDB" id="A8Q8D5"/>
<dbReference type="GO" id="GO:0003729">
    <property type="term" value="F:mRNA binding"/>
    <property type="evidence" value="ECO:0007669"/>
    <property type="project" value="UniProtKB-ARBA"/>
</dbReference>
<dbReference type="EMBL" id="AAYY01000011">
    <property type="protein sequence ID" value="EDP42493.1"/>
    <property type="molecule type" value="Genomic_DNA"/>
</dbReference>
<dbReference type="OMA" id="YGRDRCA"/>
<reference evidence="6 7" key="1">
    <citation type="journal article" date="2007" name="Proc. Natl. Acad. Sci. U.S.A.">
        <title>Dandruff-associated Malassezia genomes reveal convergent and divergent virulence traits shared with plant and human fungal pathogens.</title>
        <authorList>
            <person name="Xu J."/>
            <person name="Saunders C.W."/>
            <person name="Hu P."/>
            <person name="Grant R.A."/>
            <person name="Boekhout T."/>
            <person name="Kuramae E.E."/>
            <person name="Kronstad J.W."/>
            <person name="Deangelis Y.M."/>
            <person name="Reeder N.L."/>
            <person name="Johnstone K.R."/>
            <person name="Leland M."/>
            <person name="Fieno A.M."/>
            <person name="Begley W.M."/>
            <person name="Sun Y."/>
            <person name="Lacey M.P."/>
            <person name="Chaudhary T."/>
            <person name="Keough T."/>
            <person name="Chu L."/>
            <person name="Sears R."/>
            <person name="Yuan B."/>
            <person name="Dawson T.L.Jr."/>
        </authorList>
    </citation>
    <scope>NUCLEOTIDE SEQUENCE [LARGE SCALE GENOMIC DNA]</scope>
    <source>
        <strain evidence="7">ATCC MYA-4612 / CBS 7966</strain>
    </source>
</reference>
<dbReference type="CDD" id="cd12523">
    <property type="entry name" value="RRM2_MRN1"/>
    <property type="match status" value="1"/>
</dbReference>
<evidence type="ECO:0000313" key="6">
    <source>
        <dbReference type="EMBL" id="EDP42493.1"/>
    </source>
</evidence>
<dbReference type="InParanoid" id="A8Q8D5"/>
<dbReference type="InterPro" id="IPR012677">
    <property type="entry name" value="Nucleotide-bd_a/b_plait_sf"/>
</dbReference>
<dbReference type="GO" id="GO:0000398">
    <property type="term" value="P:mRNA splicing, via spliceosome"/>
    <property type="evidence" value="ECO:0007669"/>
    <property type="project" value="TreeGrafter"/>
</dbReference>
<dbReference type="SMART" id="SM00360">
    <property type="entry name" value="RRM"/>
    <property type="match status" value="4"/>
</dbReference>
<feature type="domain" description="RRM" evidence="5">
    <location>
        <begin position="381"/>
        <end position="454"/>
    </location>
</feature>
<evidence type="ECO:0000256" key="1">
    <source>
        <dbReference type="ARBA" id="ARBA00022737"/>
    </source>
</evidence>
<dbReference type="PROSITE" id="PS50102">
    <property type="entry name" value="RRM"/>
    <property type="match status" value="4"/>
</dbReference>
<keyword evidence="1" id="KW-0677">Repeat</keyword>
<dbReference type="SUPFAM" id="SSF54928">
    <property type="entry name" value="RNA-binding domain, RBD"/>
    <property type="match status" value="2"/>
</dbReference>
<dbReference type="RefSeq" id="XP_001729707.1">
    <property type="nucleotide sequence ID" value="XM_001729655.1"/>
</dbReference>
<protein>
    <recommendedName>
        <fullName evidence="5">RRM domain-containing protein</fullName>
    </recommendedName>
</protein>
<dbReference type="FunFam" id="3.30.70.330:FF:000120">
    <property type="entry name" value="Negative regulator of differentiation 1"/>
    <property type="match status" value="1"/>
</dbReference>
<dbReference type="STRING" id="425265.A8Q8D5"/>
<dbReference type="InterPro" id="IPR035979">
    <property type="entry name" value="RBD_domain_sf"/>
</dbReference>
<keyword evidence="2 3" id="KW-0694">RNA-binding</keyword>
<evidence type="ECO:0000256" key="3">
    <source>
        <dbReference type="PROSITE-ProRule" id="PRU00176"/>
    </source>
</evidence>
<feature type="region of interest" description="Disordered" evidence="4">
    <location>
        <begin position="1"/>
        <end position="21"/>
    </location>
</feature>
<sequence length="594" mass="64665">MRETKETTNLSPPMTPTRLTQPSTFNQAASAMTSMHLNDLSEPMTYPTTPYATASDTAAYSMMPTTAATTAPVSAAAANAANLAAPHGLAMSMTPNLVGWNSPIASVPYPPTPSSLSHEFNVPTLSSPAGMVPVGRTVYIGNMPPEASAEELLDLVHYGPIENVRLLPEKACAFISFLCGQVAAAFHADSSVRRISLHNRELKIGWGKPSVPPPAIVYAVQHQQASRNVYFGQLDEHVTEETLRSSLSKFGPIDQVKLIREQNIAFVHFLSIQTAMKVVTTLPMSPEWSKYRINYGKDRCAYVPKGQQQIQAHNHQAAAMGLATAMWLGYPTSYSNYGHVPPCYLDAGAEMNTTSDGSTPARLQGHPLGNVEPQLHQFGNRTVYLGNLHPDTTAEDICNHVRGGILQSIRYMPDRHIAFITFVDHNAALTFFHMALVSGITVHNRRLKIGWGKPTGPLSPAIALAVQSGASRNVYIGNVSDPALMNENKIRTDLSAYGELEMVNTLPERNCAFANFTNIQSAIKCIEGLKSHQDYQSVKVSFGKDRCGNPPKYFTQLAMNWNSPGRSPASTPNERSIDEKSNMKPSKETTSPAS</sequence>
<dbReference type="Pfam" id="PF00076">
    <property type="entry name" value="RRM_1"/>
    <property type="match status" value="1"/>
</dbReference>
<evidence type="ECO:0000256" key="2">
    <source>
        <dbReference type="ARBA" id="ARBA00022884"/>
    </source>
</evidence>
<dbReference type="KEGG" id="mgl:MGL_3251"/>
<dbReference type="InterPro" id="IPR039171">
    <property type="entry name" value="Cwc2/Slt11"/>
</dbReference>
<comment type="caution">
    <text evidence="6">The sequence shown here is derived from an EMBL/GenBank/DDBJ whole genome shotgun (WGS) entry which is preliminary data.</text>
</comment>
<dbReference type="GO" id="GO:0010494">
    <property type="term" value="C:cytoplasmic stress granule"/>
    <property type="evidence" value="ECO:0007669"/>
    <property type="project" value="TreeGrafter"/>
</dbReference>
<dbReference type="Gene3D" id="3.30.70.330">
    <property type="match status" value="4"/>
</dbReference>
<dbReference type="InterPro" id="IPR000504">
    <property type="entry name" value="RRM_dom"/>
</dbReference>
<dbReference type="FunFam" id="3.30.70.330:FF:000400">
    <property type="entry name" value="Negative regulator of differentiation 1"/>
    <property type="match status" value="1"/>
</dbReference>
<evidence type="ECO:0000256" key="4">
    <source>
        <dbReference type="SAM" id="MobiDB-lite"/>
    </source>
</evidence>
<dbReference type="FunCoup" id="A8Q8D5">
    <property type="interactions" value="18"/>
</dbReference>
<feature type="domain" description="RRM" evidence="5">
    <location>
        <begin position="227"/>
        <end position="298"/>
    </location>
</feature>
<accession>A8Q8D5</accession>
<feature type="domain" description="RRM" evidence="5">
    <location>
        <begin position="136"/>
        <end position="209"/>
    </location>
</feature>
<dbReference type="Proteomes" id="UP000008837">
    <property type="component" value="Unassembled WGS sequence"/>
</dbReference>
<name>A8Q8D5_MALGO</name>
<feature type="domain" description="RRM" evidence="5">
    <location>
        <begin position="472"/>
        <end position="545"/>
    </location>
</feature>
<feature type="compositionally biased region" description="Polar residues" evidence="4">
    <location>
        <begin position="7"/>
        <end position="21"/>
    </location>
</feature>
<feature type="region of interest" description="Disordered" evidence="4">
    <location>
        <begin position="561"/>
        <end position="594"/>
    </location>
</feature>
<feature type="compositionally biased region" description="Polar residues" evidence="4">
    <location>
        <begin position="561"/>
        <end position="574"/>
    </location>
</feature>
<dbReference type="PANTHER" id="PTHR14089:SF8">
    <property type="entry name" value="RNA-BINDING PROTEIN MRN1"/>
    <property type="match status" value="1"/>
</dbReference>
<organism evidence="6 7">
    <name type="scientific">Malassezia globosa (strain ATCC MYA-4612 / CBS 7966)</name>
    <name type="common">Dandruff-associated fungus</name>
    <dbReference type="NCBI Taxonomy" id="425265"/>
    <lineage>
        <taxon>Eukaryota</taxon>
        <taxon>Fungi</taxon>
        <taxon>Dikarya</taxon>
        <taxon>Basidiomycota</taxon>
        <taxon>Ustilaginomycotina</taxon>
        <taxon>Malasseziomycetes</taxon>
        <taxon>Malasseziales</taxon>
        <taxon>Malasseziaceae</taxon>
        <taxon>Malassezia</taxon>
    </lineage>
</organism>
<dbReference type="OrthoDB" id="6407164at2759"/>
<evidence type="ECO:0000259" key="5">
    <source>
        <dbReference type="PROSITE" id="PS50102"/>
    </source>
</evidence>
<evidence type="ECO:0000313" key="7">
    <source>
        <dbReference type="Proteomes" id="UP000008837"/>
    </source>
</evidence>
<gene>
    <name evidence="6" type="ORF">MGL_3251</name>
</gene>
<proteinExistence type="predicted"/>
<dbReference type="GeneID" id="5854013"/>
<dbReference type="PANTHER" id="PTHR14089">
    <property type="entry name" value="PRE-MRNA-SPLICING FACTOR RBM22"/>
    <property type="match status" value="1"/>
</dbReference>
<dbReference type="VEuPathDB" id="FungiDB:MGL_3251"/>
<dbReference type="GO" id="GO:0010468">
    <property type="term" value="P:regulation of gene expression"/>
    <property type="evidence" value="ECO:0007669"/>
    <property type="project" value="UniProtKB-ARBA"/>
</dbReference>